<organism evidence="7">
    <name type="scientific">hydrothermal vent metagenome</name>
    <dbReference type="NCBI Taxonomy" id="652676"/>
    <lineage>
        <taxon>unclassified sequences</taxon>
        <taxon>metagenomes</taxon>
        <taxon>ecological metagenomes</taxon>
    </lineage>
</organism>
<evidence type="ECO:0000256" key="5">
    <source>
        <dbReference type="ARBA" id="ARBA00023014"/>
    </source>
</evidence>
<dbReference type="AlphaFoldDB" id="A0A3B1CYY5"/>
<keyword evidence="4" id="KW-0408">Iron</keyword>
<proteinExistence type="predicted"/>
<dbReference type="Gene3D" id="3.20.20.70">
    <property type="entry name" value="Aldolase class I"/>
    <property type="match status" value="1"/>
</dbReference>
<dbReference type="GO" id="GO:0046872">
    <property type="term" value="F:metal ion binding"/>
    <property type="evidence" value="ECO:0007669"/>
    <property type="project" value="UniProtKB-KW"/>
</dbReference>
<dbReference type="EMBL" id="UOGF01000117">
    <property type="protein sequence ID" value="VAX33652.1"/>
    <property type="molecule type" value="Genomic_DNA"/>
</dbReference>
<keyword evidence="2" id="KW-0949">S-adenosyl-L-methionine</keyword>
<evidence type="ECO:0000256" key="3">
    <source>
        <dbReference type="ARBA" id="ARBA00022723"/>
    </source>
</evidence>
<dbReference type="SMART" id="SM00729">
    <property type="entry name" value="Elp3"/>
    <property type="match status" value="1"/>
</dbReference>
<keyword evidence="5" id="KW-0411">Iron-sulfur</keyword>
<dbReference type="PANTHER" id="PTHR43409">
    <property type="entry name" value="ANAEROBIC MAGNESIUM-PROTOPORPHYRIN IX MONOMETHYL ESTER CYCLASE-RELATED"/>
    <property type="match status" value="1"/>
</dbReference>
<dbReference type="SUPFAM" id="SSF102114">
    <property type="entry name" value="Radical SAM enzymes"/>
    <property type="match status" value="1"/>
</dbReference>
<dbReference type="GO" id="GO:0051536">
    <property type="term" value="F:iron-sulfur cluster binding"/>
    <property type="evidence" value="ECO:0007669"/>
    <property type="project" value="UniProtKB-KW"/>
</dbReference>
<protein>
    <submittedName>
        <fullName evidence="7">Elongator protein 3/MiaB/NifB</fullName>
    </submittedName>
</protein>
<name>A0A3B1CYY5_9ZZZZ</name>
<dbReference type="InterPro" id="IPR007197">
    <property type="entry name" value="rSAM"/>
</dbReference>
<dbReference type="PROSITE" id="PS51918">
    <property type="entry name" value="RADICAL_SAM"/>
    <property type="match status" value="1"/>
</dbReference>
<sequence length="568" mass="65030">MKSCSQDDIKPQIKNTFHFIMIKPSHYDDEGYVIQWLKSSIPSNTLAVLNGLAQDCAERQVLGEETAFVLETYDETNIRIDVDVLSEKIKQSGGHALIALVGVQTNQFPRAVDLARKFCAKNIPVCIGGFHVSGCLSMLPKITPDLQEAMDMGISLFAGEVEGRLESLFKDAFSRTMKPLYNYMDDLPNMEGVPVPYLPLPIIKRTSGYRASFDAGRGCPFLCSFCTIINVQGHKSRYRSADDVEEILRTAFAEGITNFFISDDDFARNRQWEAIFDRLIKLRKEEGLEVRLIIQVDTMCHKLPRFIEKAGQAGVTRVFIGLETINAEALKSAKKKQNKFAEYRSMLDAWHDAGALTYAGYILGFPQDTPASILEDIKTIQRELPIDLLEFFILTPLPGSEDHKNLFEKGVAMEKDMNNYDVVHITTSHATMTDKEWLGIYEKAWDAYYTPEHVETVIRRAQTWGFDVDNMMQKLLHFYACPKIEKMHPLEGGLLRLKYRKDRRYGMPIENPLIFYPRYVFETISKFVHFGILYFRFKRILKRVKKTPPQTKIQEQLDDSLSVISSRS</sequence>
<dbReference type="GO" id="GO:0003824">
    <property type="term" value="F:catalytic activity"/>
    <property type="evidence" value="ECO:0007669"/>
    <property type="project" value="InterPro"/>
</dbReference>
<evidence type="ECO:0000256" key="1">
    <source>
        <dbReference type="ARBA" id="ARBA00001966"/>
    </source>
</evidence>
<dbReference type="PANTHER" id="PTHR43409:SF7">
    <property type="entry name" value="BLL1977 PROTEIN"/>
    <property type="match status" value="1"/>
</dbReference>
<keyword evidence="3" id="KW-0479">Metal-binding</keyword>
<evidence type="ECO:0000256" key="2">
    <source>
        <dbReference type="ARBA" id="ARBA00022691"/>
    </source>
</evidence>
<dbReference type="GO" id="GO:0005829">
    <property type="term" value="C:cytosol"/>
    <property type="evidence" value="ECO:0007669"/>
    <property type="project" value="TreeGrafter"/>
</dbReference>
<dbReference type="InterPro" id="IPR051198">
    <property type="entry name" value="BchE-like"/>
</dbReference>
<gene>
    <name evidence="7" type="ORF">MNBD_NITROSPIRAE01-2194</name>
</gene>
<dbReference type="CDD" id="cd01335">
    <property type="entry name" value="Radical_SAM"/>
    <property type="match status" value="1"/>
</dbReference>
<dbReference type="InterPro" id="IPR058240">
    <property type="entry name" value="rSAM_sf"/>
</dbReference>
<dbReference type="InterPro" id="IPR013785">
    <property type="entry name" value="Aldolase_TIM"/>
</dbReference>
<comment type="cofactor">
    <cofactor evidence="1">
        <name>[4Fe-4S] cluster</name>
        <dbReference type="ChEBI" id="CHEBI:49883"/>
    </cofactor>
</comment>
<feature type="domain" description="Radical SAM core" evidence="6">
    <location>
        <begin position="205"/>
        <end position="430"/>
    </location>
</feature>
<accession>A0A3B1CYY5</accession>
<dbReference type="Pfam" id="PF04055">
    <property type="entry name" value="Radical_SAM"/>
    <property type="match status" value="1"/>
</dbReference>
<dbReference type="InterPro" id="IPR006638">
    <property type="entry name" value="Elp3/MiaA/NifB-like_rSAM"/>
</dbReference>
<evidence type="ECO:0000259" key="6">
    <source>
        <dbReference type="PROSITE" id="PS51918"/>
    </source>
</evidence>
<reference evidence="7" key="1">
    <citation type="submission" date="2018-06" db="EMBL/GenBank/DDBJ databases">
        <authorList>
            <person name="Zhirakovskaya E."/>
        </authorList>
    </citation>
    <scope>NUCLEOTIDE SEQUENCE</scope>
</reference>
<dbReference type="SFLD" id="SFLDG01082">
    <property type="entry name" value="B12-binding_domain_containing"/>
    <property type="match status" value="1"/>
</dbReference>
<dbReference type="Gene3D" id="3.40.50.280">
    <property type="entry name" value="Cobalamin-binding domain"/>
    <property type="match status" value="1"/>
</dbReference>
<dbReference type="SFLD" id="SFLDS00029">
    <property type="entry name" value="Radical_SAM"/>
    <property type="match status" value="1"/>
</dbReference>
<evidence type="ECO:0000313" key="7">
    <source>
        <dbReference type="EMBL" id="VAX33652.1"/>
    </source>
</evidence>
<evidence type="ECO:0000256" key="4">
    <source>
        <dbReference type="ARBA" id="ARBA00023004"/>
    </source>
</evidence>